<dbReference type="NCBIfam" id="TIGR01120">
    <property type="entry name" value="rpiB"/>
    <property type="match status" value="1"/>
</dbReference>
<feature type="binding site" evidence="4">
    <location>
        <begin position="66"/>
        <end position="70"/>
    </location>
    <ligand>
        <name>D-ribulose 5-phosphate</name>
        <dbReference type="ChEBI" id="CHEBI:58121"/>
    </ligand>
</feature>
<feature type="binding site" evidence="4">
    <location>
        <position position="136"/>
    </location>
    <ligand>
        <name>D-ribulose 5-phosphate</name>
        <dbReference type="ChEBI" id="CHEBI:58121"/>
    </ligand>
</feature>
<dbReference type="PIRSF" id="PIRSF005384">
    <property type="entry name" value="RpiB_LacA_B"/>
    <property type="match status" value="1"/>
</dbReference>
<dbReference type="InterPro" id="IPR051812">
    <property type="entry name" value="SPI_LacAB/RpiB"/>
</dbReference>
<evidence type="ECO:0000313" key="6">
    <source>
        <dbReference type="Proteomes" id="UP000231912"/>
    </source>
</evidence>
<feature type="active site" description="Proton donor" evidence="3">
    <location>
        <position position="98"/>
    </location>
</feature>
<dbReference type="InterPro" id="IPR003500">
    <property type="entry name" value="RpiB_LacA_LacB"/>
</dbReference>
<evidence type="ECO:0000256" key="2">
    <source>
        <dbReference type="ARBA" id="ARBA00023235"/>
    </source>
</evidence>
<dbReference type="GO" id="GO:0016861">
    <property type="term" value="F:intramolecular oxidoreductase activity, interconverting aldoses and ketoses"/>
    <property type="evidence" value="ECO:0007669"/>
    <property type="project" value="UniProtKB-ARBA"/>
</dbReference>
<feature type="binding site" evidence="4">
    <location>
        <position position="99"/>
    </location>
    <ligand>
        <name>D-ribulose 5-phosphate</name>
        <dbReference type="ChEBI" id="CHEBI:58121"/>
    </ligand>
</feature>
<dbReference type="Proteomes" id="UP000231912">
    <property type="component" value="Unassembled WGS sequence"/>
</dbReference>
<evidence type="ECO:0000256" key="4">
    <source>
        <dbReference type="PIRSR" id="PIRSR005384-2"/>
    </source>
</evidence>
<dbReference type="EMBL" id="NPDT01000001">
    <property type="protein sequence ID" value="PJZ66659.1"/>
    <property type="molecule type" value="Genomic_DNA"/>
</dbReference>
<dbReference type="AlphaFoldDB" id="A0A2M9ZE20"/>
<evidence type="ECO:0000256" key="1">
    <source>
        <dbReference type="ARBA" id="ARBA00008754"/>
    </source>
</evidence>
<dbReference type="RefSeq" id="WP_100757276.1">
    <property type="nucleotide sequence ID" value="NZ_NPDT01000001.1"/>
</dbReference>
<dbReference type="InterPro" id="IPR036569">
    <property type="entry name" value="RpiB_LacA_LacB_sf"/>
</dbReference>
<dbReference type="Pfam" id="PF02502">
    <property type="entry name" value="LacAB_rpiB"/>
    <property type="match status" value="1"/>
</dbReference>
<keyword evidence="2 5" id="KW-0413">Isomerase</keyword>
<organism evidence="5 6">
    <name type="scientific">Leptospira wolffii</name>
    <dbReference type="NCBI Taxonomy" id="409998"/>
    <lineage>
        <taxon>Bacteria</taxon>
        <taxon>Pseudomonadati</taxon>
        <taxon>Spirochaetota</taxon>
        <taxon>Spirochaetia</taxon>
        <taxon>Leptospirales</taxon>
        <taxon>Leptospiraceae</taxon>
        <taxon>Leptospira</taxon>
    </lineage>
</organism>
<sequence length="144" mass="15761">MKKIGIASDHGGFELKEYLRKELGDSVEIVDYGTKDESSVDYPLVIAEACKKVLNNEVEGLIALCGTGIGASIAANRHKGIRAALCHDEFTAEMSRRHNNANVLVLGGRVLGKDLAVRIVQKWLTTTFEAGRHERRVGQLDTIT</sequence>
<name>A0A2M9ZE20_9LEPT</name>
<proteinExistence type="inferred from homology"/>
<accession>A0A2M9ZE20</accession>
<dbReference type="PANTHER" id="PTHR43732">
    <property type="entry name" value="RIBOSE 5-PHOSPHATE ISOMERASE-RELATED"/>
    <property type="match status" value="1"/>
</dbReference>
<feature type="binding site" evidence="4">
    <location>
        <begin position="9"/>
        <end position="10"/>
    </location>
    <ligand>
        <name>D-ribulose 5-phosphate</name>
        <dbReference type="ChEBI" id="CHEBI:58121"/>
    </ligand>
</feature>
<evidence type="ECO:0000256" key="3">
    <source>
        <dbReference type="PIRSR" id="PIRSR005384-1"/>
    </source>
</evidence>
<dbReference type="NCBIfam" id="TIGR00689">
    <property type="entry name" value="rpiB_lacA_lacB"/>
    <property type="match status" value="1"/>
</dbReference>
<gene>
    <name evidence="5" type="primary">rpiB</name>
    <name evidence="5" type="ORF">CH371_00675</name>
</gene>
<dbReference type="Gene3D" id="3.40.1400.10">
    <property type="entry name" value="Sugar-phosphate isomerase, RpiB/LacA/LacB"/>
    <property type="match status" value="1"/>
</dbReference>
<dbReference type="NCBIfam" id="NF004051">
    <property type="entry name" value="PRK05571.1"/>
    <property type="match status" value="1"/>
</dbReference>
<comment type="similarity">
    <text evidence="1">Belongs to the LacAB/RpiB family.</text>
</comment>
<feature type="binding site" evidence="4">
    <location>
        <position position="109"/>
    </location>
    <ligand>
        <name>D-ribulose 5-phosphate</name>
        <dbReference type="ChEBI" id="CHEBI:58121"/>
    </ligand>
</feature>
<feature type="binding site" evidence="4">
    <location>
        <position position="132"/>
    </location>
    <ligand>
        <name>D-ribulose 5-phosphate</name>
        <dbReference type="ChEBI" id="CHEBI:58121"/>
    </ligand>
</feature>
<reference evidence="5 6" key="1">
    <citation type="submission" date="2017-07" db="EMBL/GenBank/DDBJ databases">
        <title>Leptospira spp. isolated from tropical soils.</title>
        <authorList>
            <person name="Thibeaux R."/>
            <person name="Iraola G."/>
            <person name="Ferres I."/>
            <person name="Bierque E."/>
            <person name="Girault D."/>
            <person name="Soupe-Gilbert M.-E."/>
            <person name="Picardeau M."/>
            <person name="Goarant C."/>
        </authorList>
    </citation>
    <scope>NUCLEOTIDE SEQUENCE [LARGE SCALE GENOMIC DNA]</scope>
    <source>
        <strain evidence="5 6">FH2-C-A2</strain>
    </source>
</reference>
<evidence type="ECO:0000313" key="5">
    <source>
        <dbReference type="EMBL" id="PJZ66659.1"/>
    </source>
</evidence>
<dbReference type="GO" id="GO:0005975">
    <property type="term" value="P:carbohydrate metabolic process"/>
    <property type="evidence" value="ECO:0007669"/>
    <property type="project" value="InterPro"/>
</dbReference>
<protein>
    <submittedName>
        <fullName evidence="5">Ribose 5-phosphate isomerase B</fullName>
    </submittedName>
</protein>
<dbReference type="InterPro" id="IPR004785">
    <property type="entry name" value="RpiB"/>
</dbReference>
<dbReference type="SUPFAM" id="SSF89623">
    <property type="entry name" value="Ribose/Galactose isomerase RpiB/AlsB"/>
    <property type="match status" value="1"/>
</dbReference>
<dbReference type="PANTHER" id="PTHR43732:SF1">
    <property type="entry name" value="RIBOSE 5-PHOSPHATE ISOMERASE"/>
    <property type="match status" value="1"/>
</dbReference>
<comment type="caution">
    <text evidence="5">The sequence shown here is derived from an EMBL/GenBank/DDBJ whole genome shotgun (WGS) entry which is preliminary data.</text>
</comment>
<feature type="active site" description="Proton acceptor" evidence="3">
    <location>
        <position position="65"/>
    </location>
</feature>